<dbReference type="Gene3D" id="3.30.470.20">
    <property type="entry name" value="ATP-grasp fold, B domain"/>
    <property type="match status" value="1"/>
</dbReference>
<dbReference type="GO" id="GO:0005524">
    <property type="term" value="F:ATP binding"/>
    <property type="evidence" value="ECO:0007669"/>
    <property type="project" value="UniProtKB-UniRule"/>
</dbReference>
<evidence type="ECO:0000256" key="3">
    <source>
        <dbReference type="ARBA" id="ARBA00022840"/>
    </source>
</evidence>
<evidence type="ECO:0000256" key="2">
    <source>
        <dbReference type="ARBA" id="ARBA00022741"/>
    </source>
</evidence>
<name>A0A7S4VYF1_9STRA</name>
<reference evidence="6" key="1">
    <citation type="submission" date="2021-01" db="EMBL/GenBank/DDBJ databases">
        <authorList>
            <person name="Corre E."/>
            <person name="Pelletier E."/>
            <person name="Niang G."/>
            <person name="Scheremetjew M."/>
            <person name="Finn R."/>
            <person name="Kale V."/>
            <person name="Holt S."/>
            <person name="Cochrane G."/>
            <person name="Meng A."/>
            <person name="Brown T."/>
            <person name="Cohen L."/>
        </authorList>
    </citation>
    <scope>NUCLEOTIDE SEQUENCE</scope>
    <source>
        <strain evidence="6">GSO104</strain>
    </source>
</reference>
<dbReference type="GO" id="GO:0046872">
    <property type="term" value="F:metal ion binding"/>
    <property type="evidence" value="ECO:0007669"/>
    <property type="project" value="InterPro"/>
</dbReference>
<dbReference type="InterPro" id="IPR052032">
    <property type="entry name" value="ATP-dep_AA_Ligase"/>
</dbReference>
<accession>A0A7S4VYF1</accession>
<evidence type="ECO:0000256" key="4">
    <source>
        <dbReference type="PROSITE-ProRule" id="PRU00409"/>
    </source>
</evidence>
<sequence>MELPAESFHSIIVPSGEIAAETEEVAHEALLGAELPVEETKKIATVATLGNDPFQKGGEDVEHHAIVATEIVRDPCDQPNHDPVLQNAVVFFNPRLPDCRQLLESTKKRGLFVMAILPDPPKRDLITKSLEYYPTAESLLEIGVHQVYEPPSGQEFDVCECANHLQTIESQQNLRFLGVIPLRESAVTYTDVIGGLLGITAHNDLGHCSSRRDKGLMKQAVASAGLRVAKFARLTARDGSDVALAIKNLDLEFPVVVKTPRGMSTMDVYICDTMDEAVLRSGQIVSSVGPDGKKASYSLLEEFLVGDEFAINLIASPTLPRGVRVTDIWKYNKVIAHGTRVNQWQTMVNPEDKKYASLVRYAEGICRAVGVKHGLAHVELMTTFNEEANRYVDPVMIEIGARLAGGRKAIMAQATVPGWHPFDAMVDSHCGIPVRVPLSFAPSLVARHVYIPNDKAGKVTAIKGNNFDRLKTHYGSIVLAKVGERVKIATNIMSFPAFVWLVGTPEDVEEDTRRAREEFIIEVEKE</sequence>
<evidence type="ECO:0000256" key="1">
    <source>
        <dbReference type="ARBA" id="ARBA00022598"/>
    </source>
</evidence>
<keyword evidence="3 4" id="KW-0067">ATP-binding</keyword>
<dbReference type="GO" id="GO:0016874">
    <property type="term" value="F:ligase activity"/>
    <property type="evidence" value="ECO:0007669"/>
    <property type="project" value="UniProtKB-KW"/>
</dbReference>
<evidence type="ECO:0000259" key="5">
    <source>
        <dbReference type="PROSITE" id="PS50975"/>
    </source>
</evidence>
<proteinExistence type="predicted"/>
<evidence type="ECO:0000313" key="6">
    <source>
        <dbReference type="EMBL" id="CAE4610404.1"/>
    </source>
</evidence>
<dbReference type="SUPFAM" id="SSF56059">
    <property type="entry name" value="Glutathione synthetase ATP-binding domain-like"/>
    <property type="match status" value="1"/>
</dbReference>
<feature type="domain" description="ATP-grasp" evidence="5">
    <location>
        <begin position="218"/>
        <end position="430"/>
    </location>
</feature>
<organism evidence="6">
    <name type="scientific">Ditylum brightwellii</name>
    <dbReference type="NCBI Taxonomy" id="49249"/>
    <lineage>
        <taxon>Eukaryota</taxon>
        <taxon>Sar</taxon>
        <taxon>Stramenopiles</taxon>
        <taxon>Ochrophyta</taxon>
        <taxon>Bacillariophyta</taxon>
        <taxon>Mediophyceae</taxon>
        <taxon>Lithodesmiophycidae</taxon>
        <taxon>Lithodesmiales</taxon>
        <taxon>Lithodesmiaceae</taxon>
        <taxon>Ditylum</taxon>
    </lineage>
</organism>
<dbReference type="AlphaFoldDB" id="A0A7S4VYF1"/>
<dbReference type="EMBL" id="HBNS01020881">
    <property type="protein sequence ID" value="CAE4610404.1"/>
    <property type="molecule type" value="Transcribed_RNA"/>
</dbReference>
<protein>
    <recommendedName>
        <fullName evidence="5">ATP-grasp domain-containing protein</fullName>
    </recommendedName>
</protein>
<dbReference type="PANTHER" id="PTHR43585:SF2">
    <property type="entry name" value="ATP-GRASP ENZYME FSQD"/>
    <property type="match status" value="1"/>
</dbReference>
<dbReference type="InterPro" id="IPR011761">
    <property type="entry name" value="ATP-grasp"/>
</dbReference>
<dbReference type="PANTHER" id="PTHR43585">
    <property type="entry name" value="FUMIPYRROLE BIOSYNTHESIS PROTEIN C"/>
    <property type="match status" value="1"/>
</dbReference>
<gene>
    <name evidence="6" type="ORF">DBRI00130_LOCUS16554</name>
</gene>
<keyword evidence="1" id="KW-0436">Ligase</keyword>
<keyword evidence="2 4" id="KW-0547">Nucleotide-binding</keyword>
<dbReference type="PROSITE" id="PS50975">
    <property type="entry name" value="ATP_GRASP"/>
    <property type="match status" value="1"/>
</dbReference>